<dbReference type="WBParaSite" id="nRc.2.0.1.t06345-RA">
    <property type="protein sequence ID" value="nRc.2.0.1.t06345-RA"/>
    <property type="gene ID" value="nRc.2.0.1.g06345"/>
</dbReference>
<accession>A0A915HX05</accession>
<keyword evidence="2" id="KW-1185">Reference proteome</keyword>
<dbReference type="AlphaFoldDB" id="A0A915HX05"/>
<sequence>MMKPSPKTIAPPADLLNQSQKDLSQLTTQNEQDKLDVLMALMEMMMLILMRCRIHRYWVINNNLVEKKNKRSMRAKDPTGVFDYWM</sequence>
<evidence type="ECO:0000313" key="3">
    <source>
        <dbReference type="WBParaSite" id="nRc.2.0.1.t06345-RA"/>
    </source>
</evidence>
<dbReference type="Proteomes" id="UP000887565">
    <property type="component" value="Unplaced"/>
</dbReference>
<organism evidence="2 3">
    <name type="scientific">Romanomermis culicivorax</name>
    <name type="common">Nematode worm</name>
    <dbReference type="NCBI Taxonomy" id="13658"/>
    <lineage>
        <taxon>Eukaryota</taxon>
        <taxon>Metazoa</taxon>
        <taxon>Ecdysozoa</taxon>
        <taxon>Nematoda</taxon>
        <taxon>Enoplea</taxon>
        <taxon>Dorylaimia</taxon>
        <taxon>Mermithida</taxon>
        <taxon>Mermithoidea</taxon>
        <taxon>Mermithidae</taxon>
        <taxon>Romanomermis</taxon>
    </lineage>
</organism>
<name>A0A915HX05_ROMCU</name>
<feature type="region of interest" description="Disordered" evidence="1">
    <location>
        <begin position="1"/>
        <end position="22"/>
    </location>
</feature>
<evidence type="ECO:0000313" key="2">
    <source>
        <dbReference type="Proteomes" id="UP000887565"/>
    </source>
</evidence>
<evidence type="ECO:0000256" key="1">
    <source>
        <dbReference type="SAM" id="MobiDB-lite"/>
    </source>
</evidence>
<reference evidence="3" key="1">
    <citation type="submission" date="2022-11" db="UniProtKB">
        <authorList>
            <consortium name="WormBaseParasite"/>
        </authorList>
    </citation>
    <scope>IDENTIFICATION</scope>
</reference>
<proteinExistence type="predicted"/>
<protein>
    <submittedName>
        <fullName evidence="3">Uncharacterized protein</fullName>
    </submittedName>
</protein>